<dbReference type="EMBL" id="CP010777">
    <property type="protein sequence ID" value="AKQ46674.1"/>
    <property type="molecule type" value="Genomic_DNA"/>
</dbReference>
<dbReference type="SUPFAM" id="SSF46626">
    <property type="entry name" value="Cytochrome c"/>
    <property type="match status" value="1"/>
</dbReference>
<feature type="transmembrane region" description="Helical" evidence="7">
    <location>
        <begin position="96"/>
        <end position="112"/>
    </location>
</feature>
<protein>
    <recommendedName>
        <fullName evidence="8">Cytochrome c domain-containing protein</fullName>
    </recommendedName>
</protein>
<dbReference type="PRINTS" id="PR00605">
    <property type="entry name" value="CYTCHROMECIC"/>
</dbReference>
<keyword evidence="10" id="KW-1185">Reference proteome</keyword>
<dbReference type="PATRIC" id="fig|1379910.4.peg.3329"/>
<dbReference type="InterPro" id="IPR009056">
    <property type="entry name" value="Cyt_c-like_dom"/>
</dbReference>
<dbReference type="AlphaFoldDB" id="A0A0H4VSC4"/>
<keyword evidence="1" id="KW-0813">Transport</keyword>
<dbReference type="PROSITE" id="PS51007">
    <property type="entry name" value="CYTC"/>
    <property type="match status" value="1"/>
</dbReference>
<reference evidence="9 10" key="1">
    <citation type="submission" date="2015-01" db="EMBL/GenBank/DDBJ databases">
        <title>Rufibacter sp./DG31D/ whole genome sequencing.</title>
        <authorList>
            <person name="Kim M.K."/>
            <person name="Srinivasan S."/>
            <person name="Lee J.-J."/>
        </authorList>
    </citation>
    <scope>NUCLEOTIDE SEQUENCE [LARGE SCALE GENOMIC DNA]</scope>
    <source>
        <strain evidence="9 10">DG31D</strain>
    </source>
</reference>
<dbReference type="InterPro" id="IPR007360">
    <property type="entry name" value="SirB"/>
</dbReference>
<dbReference type="InterPro" id="IPR036909">
    <property type="entry name" value="Cyt_c-like_dom_sf"/>
</dbReference>
<accession>A0A0H4VSC4</accession>
<dbReference type="GO" id="GO:0009055">
    <property type="term" value="F:electron transfer activity"/>
    <property type="evidence" value="ECO:0007669"/>
    <property type="project" value="InterPro"/>
</dbReference>
<evidence type="ECO:0000256" key="4">
    <source>
        <dbReference type="ARBA" id="ARBA00022982"/>
    </source>
</evidence>
<name>A0A0H4VSC4_9BACT</name>
<keyword evidence="3 6" id="KW-0479">Metal-binding</keyword>
<keyword evidence="7" id="KW-1133">Transmembrane helix</keyword>
<keyword evidence="5 6" id="KW-0408">Iron</keyword>
<feature type="domain" description="Cytochrome c" evidence="8">
    <location>
        <begin position="152"/>
        <end position="227"/>
    </location>
</feature>
<dbReference type="RefSeq" id="WP_048921700.1">
    <property type="nucleotide sequence ID" value="NZ_CP010777.1"/>
</dbReference>
<proteinExistence type="predicted"/>
<dbReference type="Pfam" id="PF04247">
    <property type="entry name" value="SirB"/>
    <property type="match status" value="1"/>
</dbReference>
<dbReference type="InterPro" id="IPR008168">
    <property type="entry name" value="Cyt_C_IC"/>
</dbReference>
<dbReference type="GO" id="GO:0005506">
    <property type="term" value="F:iron ion binding"/>
    <property type="evidence" value="ECO:0007669"/>
    <property type="project" value="InterPro"/>
</dbReference>
<evidence type="ECO:0000256" key="3">
    <source>
        <dbReference type="ARBA" id="ARBA00022723"/>
    </source>
</evidence>
<dbReference type="Gene3D" id="1.10.760.10">
    <property type="entry name" value="Cytochrome c-like domain"/>
    <property type="match status" value="1"/>
</dbReference>
<dbReference type="Pfam" id="PF13442">
    <property type="entry name" value="Cytochrome_CBB3"/>
    <property type="match status" value="1"/>
</dbReference>
<dbReference type="GO" id="GO:0020037">
    <property type="term" value="F:heme binding"/>
    <property type="evidence" value="ECO:0007669"/>
    <property type="project" value="InterPro"/>
</dbReference>
<gene>
    <name evidence="9" type="ORF">TH63_15255</name>
</gene>
<evidence type="ECO:0000256" key="1">
    <source>
        <dbReference type="ARBA" id="ARBA00022448"/>
    </source>
</evidence>
<organism evidence="9 10">
    <name type="scientific">Rufibacter radiotolerans</name>
    <dbReference type="NCBI Taxonomy" id="1379910"/>
    <lineage>
        <taxon>Bacteria</taxon>
        <taxon>Pseudomonadati</taxon>
        <taxon>Bacteroidota</taxon>
        <taxon>Cytophagia</taxon>
        <taxon>Cytophagales</taxon>
        <taxon>Hymenobacteraceae</taxon>
        <taxon>Rufibacter</taxon>
    </lineage>
</organism>
<evidence type="ECO:0000313" key="9">
    <source>
        <dbReference type="EMBL" id="AKQ46674.1"/>
    </source>
</evidence>
<evidence type="ECO:0000313" key="10">
    <source>
        <dbReference type="Proteomes" id="UP000036458"/>
    </source>
</evidence>
<feature type="transmembrane region" description="Helical" evidence="7">
    <location>
        <begin position="6"/>
        <end position="26"/>
    </location>
</feature>
<dbReference type="Proteomes" id="UP000036458">
    <property type="component" value="Chromosome"/>
</dbReference>
<evidence type="ECO:0000256" key="6">
    <source>
        <dbReference type="PROSITE-ProRule" id="PRU00433"/>
    </source>
</evidence>
<keyword evidence="2 6" id="KW-0349">Heme</keyword>
<feature type="transmembrane region" description="Helical" evidence="7">
    <location>
        <begin position="47"/>
        <end position="65"/>
    </location>
</feature>
<keyword evidence="7" id="KW-0812">Transmembrane</keyword>
<dbReference type="STRING" id="1379910.TH63_15255"/>
<evidence type="ECO:0000259" key="8">
    <source>
        <dbReference type="PROSITE" id="PS51007"/>
    </source>
</evidence>
<keyword evidence="7" id="KW-0472">Membrane</keyword>
<evidence type="ECO:0000256" key="7">
    <source>
        <dbReference type="SAM" id="Phobius"/>
    </source>
</evidence>
<feature type="transmembrane region" description="Helical" evidence="7">
    <location>
        <begin position="71"/>
        <end position="89"/>
    </location>
</feature>
<evidence type="ECO:0000256" key="5">
    <source>
        <dbReference type="ARBA" id="ARBA00023004"/>
    </source>
</evidence>
<sequence>MITAISHTHILVVVLFLILFLVKAFLLFTNKHDSLDRFRSSTRMLDIVFGLLILITGIFLALNYNGKLPNWLLIKVVLVLAAIPVTLVGIKKHNKILAAVALLIFVYVYGVAETKSLKMRPDKGEAVTGEANRIAPAATKASHPIITELQGTQLENTKAIYTNLCAACHGQDGQKGAGGAANLAVSTLTPEGRQEVIANGRGLMPGFGSQLTEQEIEALALYSTLLKK</sequence>
<dbReference type="KEGG" id="ruf:TH63_15255"/>
<dbReference type="OrthoDB" id="9811395at2"/>
<evidence type="ECO:0000256" key="2">
    <source>
        <dbReference type="ARBA" id="ARBA00022617"/>
    </source>
</evidence>
<keyword evidence="4" id="KW-0249">Electron transport</keyword>